<organism evidence="1 2">
    <name type="scientific">Penicillium atrosanguineum</name>
    <dbReference type="NCBI Taxonomy" id="1132637"/>
    <lineage>
        <taxon>Eukaryota</taxon>
        <taxon>Fungi</taxon>
        <taxon>Dikarya</taxon>
        <taxon>Ascomycota</taxon>
        <taxon>Pezizomycotina</taxon>
        <taxon>Eurotiomycetes</taxon>
        <taxon>Eurotiomycetidae</taxon>
        <taxon>Eurotiales</taxon>
        <taxon>Aspergillaceae</taxon>
        <taxon>Penicillium</taxon>
    </lineage>
</organism>
<protein>
    <submittedName>
        <fullName evidence="1">Uncharacterized protein</fullName>
    </submittedName>
</protein>
<proteinExistence type="predicted"/>
<evidence type="ECO:0000313" key="2">
    <source>
        <dbReference type="Proteomes" id="UP001147746"/>
    </source>
</evidence>
<reference evidence="1" key="2">
    <citation type="journal article" date="2023" name="IMA Fungus">
        <title>Comparative genomic study of the Penicillium genus elucidates a diverse pangenome and 15 lateral gene transfer events.</title>
        <authorList>
            <person name="Petersen C."/>
            <person name="Sorensen T."/>
            <person name="Nielsen M.R."/>
            <person name="Sondergaard T.E."/>
            <person name="Sorensen J.L."/>
            <person name="Fitzpatrick D.A."/>
            <person name="Frisvad J.C."/>
            <person name="Nielsen K.L."/>
        </authorList>
    </citation>
    <scope>NUCLEOTIDE SEQUENCE</scope>
    <source>
        <strain evidence="1">IBT 21472</strain>
    </source>
</reference>
<sequence>MISKISPAVRPTLLQIYLSWVDAWLLSAKEPQPPKEPLLTLDELSSIFQDENIHKLMNHKTILQATRSFRNHNGKNMISLGGTQPPSNDMTDLFSETYDPQSDCNCDKTKPKGSTHRQLTCGAINGMVSATETVLHTQDEWHTDLFTAPKLQAAVDELILANTDLQLRLDTCQGPSTADLIPKVRAPDRRPNPGVDGNAIIGNQLYPTAEQIKICADAKYFGVIACGAGICDEGLARAIADSCNDILIGDYCEAADAKGLKLLQQVGGAAMAFLKLCNMSGRITDWQFSNLAAYMIQCRVLGYFRDHERPYLPDGIYGSHMTGLGVHRHIDVAAFHGVMTASVATGLECCEKDFMRLVDACVYVNDFVDFRGDTMRKQRENVLLRGS</sequence>
<evidence type="ECO:0000313" key="1">
    <source>
        <dbReference type="EMBL" id="KAJ5316288.1"/>
    </source>
</evidence>
<accession>A0A9W9PZ67</accession>
<reference evidence="1" key="1">
    <citation type="submission" date="2022-12" db="EMBL/GenBank/DDBJ databases">
        <authorList>
            <person name="Petersen C."/>
        </authorList>
    </citation>
    <scope>NUCLEOTIDE SEQUENCE</scope>
    <source>
        <strain evidence="1">IBT 21472</strain>
    </source>
</reference>
<keyword evidence="2" id="KW-1185">Reference proteome</keyword>
<dbReference type="EMBL" id="JAPZBO010000005">
    <property type="protein sequence ID" value="KAJ5316288.1"/>
    <property type="molecule type" value="Genomic_DNA"/>
</dbReference>
<dbReference type="AlphaFoldDB" id="A0A9W9PZ67"/>
<dbReference type="Proteomes" id="UP001147746">
    <property type="component" value="Unassembled WGS sequence"/>
</dbReference>
<gene>
    <name evidence="1" type="ORF">N7476_006595</name>
</gene>
<comment type="caution">
    <text evidence="1">The sequence shown here is derived from an EMBL/GenBank/DDBJ whole genome shotgun (WGS) entry which is preliminary data.</text>
</comment>
<name>A0A9W9PZ67_9EURO</name>